<feature type="transmembrane region" description="Helical" evidence="7">
    <location>
        <begin position="12"/>
        <end position="39"/>
    </location>
</feature>
<proteinExistence type="inferred from homology"/>
<dbReference type="InterPro" id="IPR035952">
    <property type="entry name" value="Rhomboid-like_sf"/>
</dbReference>
<reference evidence="9 10" key="1">
    <citation type="journal article" date="2015" name="Genome Announc.">
        <title>Expanding the biotechnology potential of lactobacilli through comparative genomics of 213 strains and associated genera.</title>
        <authorList>
            <person name="Sun Z."/>
            <person name="Harris H.M."/>
            <person name="McCann A."/>
            <person name="Guo C."/>
            <person name="Argimon S."/>
            <person name="Zhang W."/>
            <person name="Yang X."/>
            <person name="Jeffery I.B."/>
            <person name="Cooney J.C."/>
            <person name="Kagawa T.F."/>
            <person name="Liu W."/>
            <person name="Song Y."/>
            <person name="Salvetti E."/>
            <person name="Wrobel A."/>
            <person name="Rasinkangas P."/>
            <person name="Parkhill J."/>
            <person name="Rea M.C."/>
            <person name="O'Sullivan O."/>
            <person name="Ritari J."/>
            <person name="Douillard F.P."/>
            <person name="Paul Ross R."/>
            <person name="Yang R."/>
            <person name="Briner A.E."/>
            <person name="Felis G.E."/>
            <person name="de Vos W.M."/>
            <person name="Barrangou R."/>
            <person name="Klaenhammer T.R."/>
            <person name="Caufield P.W."/>
            <person name="Cui Y."/>
            <person name="Zhang H."/>
            <person name="O'Toole P.W."/>
        </authorList>
    </citation>
    <scope>NUCLEOTIDE SEQUENCE [LARGE SCALE GENOMIC DNA]</scope>
    <source>
        <strain evidence="9 10">NBRC 103219</strain>
    </source>
</reference>
<sequence>MTQRARPTATYILIIINIVVYLLMTIAGGSENTAVLIGFGAKVNQLVAHGQWWRLFTPMFIHIGLQHIVLNMVTLYFIGLQIEALFGKWRFVLLYLISGLGGNIASFVFSPSISAGASTSIFGLFGAFLMLGESFRQNPYIKATAKQFLILVILNLGLGFTGIDIAGHLGGLLAGFLTAYVVGVPNFGQIPTNKKVLSGIALAIIYVILAVAGFKQY</sequence>
<feature type="transmembrane region" description="Helical" evidence="7">
    <location>
        <begin position="115"/>
        <end position="136"/>
    </location>
</feature>
<dbReference type="AlphaFoldDB" id="A0A0R2LMC1"/>
<keyword evidence="6 7" id="KW-0472">Membrane</keyword>
<organism evidence="9 10">
    <name type="scientific">Ligilactobacillus pobuzihii</name>
    <dbReference type="NCBI Taxonomy" id="449659"/>
    <lineage>
        <taxon>Bacteria</taxon>
        <taxon>Bacillati</taxon>
        <taxon>Bacillota</taxon>
        <taxon>Bacilli</taxon>
        <taxon>Lactobacillales</taxon>
        <taxon>Lactobacillaceae</taxon>
        <taxon>Ligilactobacillus</taxon>
    </lineage>
</organism>
<keyword evidence="10" id="KW-1185">Reference proteome</keyword>
<keyword evidence="4" id="KW-0378">Hydrolase</keyword>
<evidence type="ECO:0000256" key="2">
    <source>
        <dbReference type="ARBA" id="ARBA00009045"/>
    </source>
</evidence>
<feature type="transmembrane region" description="Helical" evidence="7">
    <location>
        <begin position="148"/>
        <end position="176"/>
    </location>
</feature>
<dbReference type="PANTHER" id="PTHR43731:SF14">
    <property type="entry name" value="PRESENILIN-ASSOCIATED RHOMBOID-LIKE PROTEIN, MITOCHONDRIAL"/>
    <property type="match status" value="1"/>
</dbReference>
<dbReference type="EMBL" id="JQCN01000001">
    <property type="protein sequence ID" value="KRO02614.1"/>
    <property type="molecule type" value="Genomic_DNA"/>
</dbReference>
<protein>
    <submittedName>
        <fullName evidence="9">Membrane-associated serine protease</fullName>
    </submittedName>
</protein>
<dbReference type="InterPro" id="IPR022764">
    <property type="entry name" value="Peptidase_S54_rhomboid_dom"/>
</dbReference>
<keyword evidence="3 7" id="KW-0812">Transmembrane</keyword>
<feature type="transmembrane region" description="Helical" evidence="7">
    <location>
        <begin position="196"/>
        <end position="214"/>
    </location>
</feature>
<keyword evidence="5 7" id="KW-1133">Transmembrane helix</keyword>
<dbReference type="PANTHER" id="PTHR43731">
    <property type="entry name" value="RHOMBOID PROTEASE"/>
    <property type="match status" value="1"/>
</dbReference>
<comment type="similarity">
    <text evidence="2">Belongs to the peptidase S54 family.</text>
</comment>
<dbReference type="InterPro" id="IPR050925">
    <property type="entry name" value="Rhomboid_protease_S54"/>
</dbReference>
<evidence type="ECO:0000256" key="4">
    <source>
        <dbReference type="ARBA" id="ARBA00022801"/>
    </source>
</evidence>
<keyword evidence="9" id="KW-0645">Protease</keyword>
<evidence type="ECO:0000256" key="3">
    <source>
        <dbReference type="ARBA" id="ARBA00022692"/>
    </source>
</evidence>
<dbReference type="SUPFAM" id="SSF144091">
    <property type="entry name" value="Rhomboid-like"/>
    <property type="match status" value="1"/>
</dbReference>
<dbReference type="Gene3D" id="1.20.1540.10">
    <property type="entry name" value="Rhomboid-like"/>
    <property type="match status" value="1"/>
</dbReference>
<name>A0A0R2LMC1_9LACO</name>
<evidence type="ECO:0000313" key="10">
    <source>
        <dbReference type="Proteomes" id="UP000051886"/>
    </source>
</evidence>
<evidence type="ECO:0000256" key="1">
    <source>
        <dbReference type="ARBA" id="ARBA00004141"/>
    </source>
</evidence>
<comment type="subcellular location">
    <subcellularLocation>
        <location evidence="1">Membrane</location>
        <topology evidence="1">Multi-pass membrane protein</topology>
    </subcellularLocation>
</comment>
<evidence type="ECO:0000256" key="7">
    <source>
        <dbReference type="SAM" id="Phobius"/>
    </source>
</evidence>
<dbReference type="Pfam" id="PF01694">
    <property type="entry name" value="Rhomboid"/>
    <property type="match status" value="1"/>
</dbReference>
<dbReference type="STRING" id="449659.IV66_GL000038"/>
<evidence type="ECO:0000259" key="8">
    <source>
        <dbReference type="Pfam" id="PF01694"/>
    </source>
</evidence>
<dbReference type="PATRIC" id="fig|449659.4.peg.38"/>
<evidence type="ECO:0000313" key="9">
    <source>
        <dbReference type="EMBL" id="KRO02614.1"/>
    </source>
</evidence>
<gene>
    <name evidence="9" type="ORF">IV66_GL000038</name>
</gene>
<feature type="transmembrane region" description="Helical" evidence="7">
    <location>
        <begin position="59"/>
        <end position="79"/>
    </location>
</feature>
<dbReference type="Proteomes" id="UP000051886">
    <property type="component" value="Unassembled WGS sequence"/>
</dbReference>
<dbReference type="RefSeq" id="WP_017868019.1">
    <property type="nucleotide sequence ID" value="NZ_BJYB01000001.1"/>
</dbReference>
<feature type="domain" description="Peptidase S54 rhomboid" evidence="8">
    <location>
        <begin position="50"/>
        <end position="182"/>
    </location>
</feature>
<feature type="transmembrane region" description="Helical" evidence="7">
    <location>
        <begin position="91"/>
        <end position="109"/>
    </location>
</feature>
<comment type="caution">
    <text evidence="9">The sequence shown here is derived from an EMBL/GenBank/DDBJ whole genome shotgun (WGS) entry which is preliminary data.</text>
</comment>
<dbReference type="OrthoDB" id="9813074at2"/>
<dbReference type="GO" id="GO:0006508">
    <property type="term" value="P:proteolysis"/>
    <property type="evidence" value="ECO:0007669"/>
    <property type="project" value="UniProtKB-KW"/>
</dbReference>
<accession>A0A0R2LMC1</accession>
<dbReference type="GO" id="GO:0004252">
    <property type="term" value="F:serine-type endopeptidase activity"/>
    <property type="evidence" value="ECO:0007669"/>
    <property type="project" value="InterPro"/>
</dbReference>
<evidence type="ECO:0000256" key="6">
    <source>
        <dbReference type="ARBA" id="ARBA00023136"/>
    </source>
</evidence>
<evidence type="ECO:0000256" key="5">
    <source>
        <dbReference type="ARBA" id="ARBA00022989"/>
    </source>
</evidence>
<dbReference type="GO" id="GO:0016020">
    <property type="term" value="C:membrane"/>
    <property type="evidence" value="ECO:0007669"/>
    <property type="project" value="UniProtKB-SubCell"/>
</dbReference>